<dbReference type="PANTHER" id="PTHR12110">
    <property type="entry name" value="HYDROXYPYRUVATE ISOMERASE"/>
    <property type="match status" value="1"/>
</dbReference>
<dbReference type="InterPro" id="IPR014621">
    <property type="entry name" value="UCP036778_sugar_epimerase"/>
</dbReference>
<reference evidence="3" key="1">
    <citation type="journal article" date="2019" name="Int. J. Syst. Evol. Microbiol.">
        <title>The Global Catalogue of Microorganisms (GCM) 10K type strain sequencing project: providing services to taxonomists for standard genome sequencing and annotation.</title>
        <authorList>
            <consortium name="The Broad Institute Genomics Platform"/>
            <consortium name="The Broad Institute Genome Sequencing Center for Infectious Disease"/>
            <person name="Wu L."/>
            <person name="Ma J."/>
        </authorList>
    </citation>
    <scope>NUCLEOTIDE SEQUENCE [LARGE SCALE GENOMIC DNA]</scope>
    <source>
        <strain evidence="3">JCM 17110</strain>
    </source>
</reference>
<dbReference type="Pfam" id="PF01261">
    <property type="entry name" value="AP_endonuc_2"/>
    <property type="match status" value="1"/>
</dbReference>
<proteinExistence type="predicted"/>
<comment type="caution">
    <text evidence="2">The sequence shown here is derived from an EMBL/GenBank/DDBJ whole genome shotgun (WGS) entry which is preliminary data.</text>
</comment>
<dbReference type="InterPro" id="IPR013022">
    <property type="entry name" value="Xyl_isomerase-like_TIM-brl"/>
</dbReference>
<protein>
    <submittedName>
        <fullName evidence="2">TIM barrel protein</fullName>
    </submittedName>
</protein>
<dbReference type="InterPro" id="IPR050312">
    <property type="entry name" value="IolE/XylAMocC-like"/>
</dbReference>
<accession>A0ABP6VDX0</accession>
<evidence type="ECO:0000259" key="1">
    <source>
        <dbReference type="Pfam" id="PF01261"/>
    </source>
</evidence>
<sequence>MPQMNLTFALNHMTAPGLSAFELLDAAKALGLKAVELRNDVADNSVSELDNARAIGTKATALGMETLSINALYPFNIWNEERAAQAERLAELAAACGATGLVLCPLNDGSDLGPEEQKQAGLEQALQGLRPILEKHGLKGFVEPLGFPISSLRLKKDAVAAIKAVGGEDCFALVHDTFHHMVAGETEFFPEFTGLVHISGVEDTAIGYEQMLDAHRVLVGPQDRLNNIGQIRTLLSSGYRGYLSFEPFAREICELEQPLPVVQASMQCIVEGVNG</sequence>
<dbReference type="Proteomes" id="UP001500795">
    <property type="component" value="Unassembled WGS sequence"/>
</dbReference>
<name>A0ABP6VDX0_9GAMM</name>
<dbReference type="PIRSF" id="PIRSF036778">
    <property type="entry name" value="UCP036778"/>
    <property type="match status" value="1"/>
</dbReference>
<dbReference type="SUPFAM" id="SSF51658">
    <property type="entry name" value="Xylose isomerase-like"/>
    <property type="match status" value="1"/>
</dbReference>
<evidence type="ECO:0000313" key="3">
    <source>
        <dbReference type="Proteomes" id="UP001500795"/>
    </source>
</evidence>
<evidence type="ECO:0000313" key="2">
    <source>
        <dbReference type="EMBL" id="GAA3533653.1"/>
    </source>
</evidence>
<organism evidence="2 3">
    <name type="scientific">Zobellella aerophila</name>
    <dbReference type="NCBI Taxonomy" id="870480"/>
    <lineage>
        <taxon>Bacteria</taxon>
        <taxon>Pseudomonadati</taxon>
        <taxon>Pseudomonadota</taxon>
        <taxon>Gammaproteobacteria</taxon>
        <taxon>Aeromonadales</taxon>
        <taxon>Aeromonadaceae</taxon>
        <taxon>Zobellella</taxon>
    </lineage>
</organism>
<dbReference type="RefSeq" id="WP_344955640.1">
    <property type="nucleotide sequence ID" value="NZ_BAABCX010000001.1"/>
</dbReference>
<dbReference type="Gene3D" id="3.20.20.150">
    <property type="entry name" value="Divalent-metal-dependent TIM barrel enzymes"/>
    <property type="match status" value="1"/>
</dbReference>
<keyword evidence="3" id="KW-1185">Reference proteome</keyword>
<dbReference type="EMBL" id="BAABCX010000001">
    <property type="protein sequence ID" value="GAA3533653.1"/>
    <property type="molecule type" value="Genomic_DNA"/>
</dbReference>
<gene>
    <name evidence="2" type="ORF">GCM10022394_11420</name>
</gene>
<feature type="domain" description="Xylose isomerase-like TIM barrel" evidence="1">
    <location>
        <begin position="24"/>
        <end position="268"/>
    </location>
</feature>
<dbReference type="InterPro" id="IPR036237">
    <property type="entry name" value="Xyl_isomerase-like_sf"/>
</dbReference>